<gene>
    <name evidence="2" type="ORF">RJ641_012784</name>
</gene>
<dbReference type="EMBL" id="JBAMMX010000019">
    <property type="protein sequence ID" value="KAK6922277.1"/>
    <property type="molecule type" value="Genomic_DNA"/>
</dbReference>
<accession>A0AAN8Z2P0</accession>
<feature type="region of interest" description="Disordered" evidence="1">
    <location>
        <begin position="505"/>
        <end position="551"/>
    </location>
</feature>
<feature type="compositionally biased region" description="Pro residues" evidence="1">
    <location>
        <begin position="83"/>
        <end position="103"/>
    </location>
</feature>
<feature type="compositionally biased region" description="Pro residues" evidence="1">
    <location>
        <begin position="111"/>
        <end position="127"/>
    </location>
</feature>
<feature type="compositionally biased region" description="Basic and acidic residues" evidence="1">
    <location>
        <begin position="708"/>
        <end position="724"/>
    </location>
</feature>
<feature type="region of interest" description="Disordered" evidence="1">
    <location>
        <begin position="1"/>
        <end position="155"/>
    </location>
</feature>
<protein>
    <submittedName>
        <fullName evidence="2">Uncharacterized protein</fullName>
    </submittedName>
</protein>
<feature type="compositionally biased region" description="Low complexity" evidence="1">
    <location>
        <begin position="942"/>
        <end position="951"/>
    </location>
</feature>
<organism evidence="2 3">
    <name type="scientific">Dillenia turbinata</name>
    <dbReference type="NCBI Taxonomy" id="194707"/>
    <lineage>
        <taxon>Eukaryota</taxon>
        <taxon>Viridiplantae</taxon>
        <taxon>Streptophyta</taxon>
        <taxon>Embryophyta</taxon>
        <taxon>Tracheophyta</taxon>
        <taxon>Spermatophyta</taxon>
        <taxon>Magnoliopsida</taxon>
        <taxon>eudicotyledons</taxon>
        <taxon>Gunneridae</taxon>
        <taxon>Pentapetalae</taxon>
        <taxon>Dilleniales</taxon>
        <taxon>Dilleniaceae</taxon>
        <taxon>Dillenia</taxon>
    </lineage>
</organism>
<evidence type="ECO:0000313" key="3">
    <source>
        <dbReference type="Proteomes" id="UP001370490"/>
    </source>
</evidence>
<comment type="caution">
    <text evidence="2">The sequence shown here is derived from an EMBL/GenBank/DDBJ whole genome shotgun (WGS) entry which is preliminary data.</text>
</comment>
<proteinExistence type="predicted"/>
<dbReference type="AlphaFoldDB" id="A0AAN8Z2P0"/>
<keyword evidence="3" id="KW-1185">Reference proteome</keyword>
<feature type="compositionally biased region" description="Pro residues" evidence="1">
    <location>
        <begin position="62"/>
        <end position="73"/>
    </location>
</feature>
<feature type="compositionally biased region" description="Pro residues" evidence="1">
    <location>
        <begin position="29"/>
        <end position="47"/>
    </location>
</feature>
<feature type="region of interest" description="Disordered" evidence="1">
    <location>
        <begin position="764"/>
        <end position="992"/>
    </location>
</feature>
<evidence type="ECO:0000313" key="2">
    <source>
        <dbReference type="EMBL" id="KAK6922277.1"/>
    </source>
</evidence>
<feature type="compositionally biased region" description="Acidic residues" evidence="1">
    <location>
        <begin position="665"/>
        <end position="674"/>
    </location>
</feature>
<evidence type="ECO:0000256" key="1">
    <source>
        <dbReference type="SAM" id="MobiDB-lite"/>
    </source>
</evidence>
<feature type="compositionally biased region" description="Polar residues" evidence="1">
    <location>
        <begin position="879"/>
        <end position="888"/>
    </location>
</feature>
<dbReference type="Proteomes" id="UP001370490">
    <property type="component" value="Unassembled WGS sequence"/>
</dbReference>
<feature type="region of interest" description="Disordered" evidence="1">
    <location>
        <begin position="643"/>
        <end position="725"/>
    </location>
</feature>
<reference evidence="2 3" key="1">
    <citation type="submission" date="2023-12" db="EMBL/GenBank/DDBJ databases">
        <title>A high-quality genome assembly for Dillenia turbinata (Dilleniales).</title>
        <authorList>
            <person name="Chanderbali A."/>
        </authorList>
    </citation>
    <scope>NUCLEOTIDE SEQUENCE [LARGE SCALE GENOMIC DNA]</scope>
    <source>
        <strain evidence="2">LSX21</strain>
        <tissue evidence="2">Leaf</tissue>
    </source>
</reference>
<feature type="compositionally biased region" description="Basic and acidic residues" evidence="1">
    <location>
        <begin position="894"/>
        <end position="928"/>
    </location>
</feature>
<feature type="compositionally biased region" description="Basic and acidic residues" evidence="1">
    <location>
        <begin position="523"/>
        <end position="544"/>
    </location>
</feature>
<feature type="compositionally biased region" description="Basic and acidic residues" evidence="1">
    <location>
        <begin position="795"/>
        <end position="871"/>
    </location>
</feature>
<sequence length="1014" mass="110645">MDSYQQPYRLMRSTPPPTPSTADSQIYPHQPPTQLPPPPQLPPPNPSGPWFSSQFQYQTAPSHPPAPPTPQPPTASYHSDQFHPPPPPSSYLPPHQNPLPPYSAHPSHSHYPPPRPHSNFPPPPYPFQPYHQVNQEWGNPGWAPRHQGWDYPAPSPEEDWAARAQAWAAAKVALENQHPESQFTPAARPLEQSQYQDQYSQPVNPHYADVQQGPHHTSDYQFSVPAAPSYRPVAVNLHGSASFILGASSFVADGHAHYKARDGPLAAEVNAAFPHQENLPTIPFNHEQEVPSSYSSVTGGEDASDQNEQLYMFSAQEGHHILPKLPAVGRSALMEKSNYAYGRQSASSINDLDDQPLEFASRYNHDHGPNTHSNYMYPDAAGPVRSIDAVTTLPGVHSWAPPVAPGVVYPPVPTVPLGPQHDPLSVPSPVPGSTAPIFGGNSSPCFQPTVPPVGAPFGLGAGSAHHPTAVFPGESYGVSTVSERPKKALVPNWLREEIIKKKAVITSAQEHSREDQSLEDETIDKSVAKGEQADGKSIDASRSAEEEDDEDYVEAARTAAINQEIKRVLTEVLLKVTDGLFDEIATKVLNEDDKTGGTIMIYESDHNIAAPDQKKSASPPALLAPKASAKVLVPMIAKDAVTKEVNESSSSGAPGDLLGLASYASDEDGDDEIESSNKSGGEKHIIHPSRGAKSSDVHEIVENGGSRAESKELREGHSTKDDYPVRTNLVQTKTVHGFSNMATSNVVSKDLDSSKIIISQVDKVESDMGKGLDGSNSSTKIISREKALMQSELLGKNDEDTKAMSDIRVKEARNKSDKSDRNESKQGSASKEKEVENSKNRLKKKKDENHDDRHLRNKKEDDRNGSKESGKKLGVKAGENSNLSNIKKWSSHGVVEDGKVGEGKKRVSLKEHADRKEKRTKDEKDSITRHKSSNDSSRCKRTCSSSGSSRGRNSKDNTSGRASDSSDESSDDCRRKEHSKRRNKSPSPVRLSKRYSFILTQHSPSSLLYCLGQT</sequence>
<name>A0AAN8Z2P0_9MAGN</name>